<dbReference type="PANTHER" id="PTHR23513">
    <property type="entry name" value="INTEGRAL MEMBRANE EFFLUX PROTEIN-RELATED"/>
    <property type="match status" value="1"/>
</dbReference>
<dbReference type="InterPro" id="IPR036259">
    <property type="entry name" value="MFS_trans_sf"/>
</dbReference>
<feature type="transmembrane region" description="Helical" evidence="7">
    <location>
        <begin position="106"/>
        <end position="125"/>
    </location>
</feature>
<keyword evidence="5 7" id="KW-1133">Transmembrane helix</keyword>
<feature type="transmembrane region" description="Helical" evidence="7">
    <location>
        <begin position="162"/>
        <end position="192"/>
    </location>
</feature>
<dbReference type="Proteomes" id="UP000652074">
    <property type="component" value="Unassembled WGS sequence"/>
</dbReference>
<dbReference type="PANTHER" id="PTHR23513:SF11">
    <property type="entry name" value="STAPHYLOFERRIN A TRANSPORTER"/>
    <property type="match status" value="1"/>
</dbReference>
<evidence type="ECO:0000256" key="7">
    <source>
        <dbReference type="SAM" id="Phobius"/>
    </source>
</evidence>
<feature type="transmembrane region" description="Helical" evidence="7">
    <location>
        <begin position="374"/>
        <end position="395"/>
    </location>
</feature>
<evidence type="ECO:0000313" key="8">
    <source>
        <dbReference type="EMBL" id="NMF88638.1"/>
    </source>
</evidence>
<comment type="subcellular location">
    <subcellularLocation>
        <location evidence="1">Cell membrane</location>
        <topology evidence="1">Multi-pass membrane protein</topology>
    </subcellularLocation>
</comment>
<dbReference type="Pfam" id="PF05977">
    <property type="entry name" value="MFS_3"/>
    <property type="match status" value="1"/>
</dbReference>
<feature type="transmembrane region" description="Helical" evidence="7">
    <location>
        <begin position="256"/>
        <end position="279"/>
    </location>
</feature>
<reference evidence="8 9" key="1">
    <citation type="submission" date="2019-12" db="EMBL/GenBank/DDBJ databases">
        <title>Comparative genomics gives insights into the taxonomy of the Azoarcus-Aromatoleum group and reveals separate origins of nif in the plant-associated Azoarcus and non-plant-associated Aromatoleum sub-groups.</title>
        <authorList>
            <person name="Lafos M."/>
            <person name="Maluk M."/>
            <person name="Batista M."/>
            <person name="Junghare M."/>
            <person name="Carmona M."/>
            <person name="Faoro H."/>
            <person name="Cruz L.M."/>
            <person name="Battistoni F."/>
            <person name="De Souza E."/>
            <person name="Pedrosa F."/>
            <person name="Chen W.-M."/>
            <person name="Poole P.S."/>
            <person name="Dixon R.A."/>
            <person name="James E.K."/>
        </authorList>
    </citation>
    <scope>NUCLEOTIDE SEQUENCE [LARGE SCALE GENOMIC DNA]</scope>
    <source>
        <strain evidence="8 9">ToN1</strain>
    </source>
</reference>
<feature type="transmembrane region" description="Helical" evidence="7">
    <location>
        <begin position="137"/>
        <end position="156"/>
    </location>
</feature>
<dbReference type="SUPFAM" id="SSF103473">
    <property type="entry name" value="MFS general substrate transporter"/>
    <property type="match status" value="1"/>
</dbReference>
<protein>
    <submittedName>
        <fullName evidence="8">MFS transporter</fullName>
    </submittedName>
</protein>
<keyword evidence="3" id="KW-1003">Cell membrane</keyword>
<dbReference type="RefSeq" id="WP_169206052.1">
    <property type="nucleotide sequence ID" value="NZ_CP059560.1"/>
</dbReference>
<dbReference type="InterPro" id="IPR010290">
    <property type="entry name" value="TM_effector"/>
</dbReference>
<feature type="transmembrane region" description="Helical" evidence="7">
    <location>
        <begin position="349"/>
        <end position="368"/>
    </location>
</feature>
<keyword evidence="6 7" id="KW-0472">Membrane</keyword>
<feature type="transmembrane region" description="Helical" evidence="7">
    <location>
        <begin position="49"/>
        <end position="70"/>
    </location>
</feature>
<name>A0ABX1MLL2_9RHOO</name>
<evidence type="ECO:0000256" key="4">
    <source>
        <dbReference type="ARBA" id="ARBA00022692"/>
    </source>
</evidence>
<dbReference type="EMBL" id="WTVR01000014">
    <property type="protein sequence ID" value="NMF88638.1"/>
    <property type="molecule type" value="Genomic_DNA"/>
</dbReference>
<evidence type="ECO:0000256" key="2">
    <source>
        <dbReference type="ARBA" id="ARBA00022448"/>
    </source>
</evidence>
<evidence type="ECO:0000256" key="5">
    <source>
        <dbReference type="ARBA" id="ARBA00022989"/>
    </source>
</evidence>
<evidence type="ECO:0000256" key="3">
    <source>
        <dbReference type="ARBA" id="ARBA00022475"/>
    </source>
</evidence>
<accession>A0ABX1MLL2</accession>
<evidence type="ECO:0000313" key="9">
    <source>
        <dbReference type="Proteomes" id="UP000652074"/>
    </source>
</evidence>
<feature type="transmembrane region" description="Helical" evidence="7">
    <location>
        <begin position="82"/>
        <end position="100"/>
    </location>
</feature>
<sequence>MATHPDSALAPLRFPLYRALWIGAFAGHLAIWMQSVGAAWLMATMTSSTLVVALVQTATSLPAFFFGLPGGVIADLVDRRRYLLGVQLTMLASAVALAALTLSGLIAPWSLLALTALLGACFALQIPAWHTTQAESVPLRTLPAALVLGAVSYNAARAVGPALAGGIAMGVGPAAVFAAAGVCLCVGVVVIFRWRYVRHVGDLPPERLLRGLRSAIRYTAHSQVMRMQMLRTAAFVSAGGGLWALLPVLARDQLNIGAGGYGVLFGSLGGGAILGAFLLPSLQKRIEVNALVTGAVVLYSAATLVAAYVPLAPVVCLALVPAGAAWMMVGNINLAAMQTAIPAWIRARAIAVYMLTFQGAMALSGGIWGGAAEYLGVSGSLAVAAVTMTAGLVILRRNPVRFGSEAEVTPSSHDFPQRDFRAPPAEEGPVAVQIEYQIDPTAKDEFFRAIHTVGRARRRDGSRFWRLYRDLSNPTKYVERFIVESWTEYLRQQSRATVADRLAEEHARSFHTGERSPLTSHYVAESFLESR</sequence>
<feature type="transmembrane region" description="Helical" evidence="7">
    <location>
        <begin position="20"/>
        <end position="43"/>
    </location>
</feature>
<keyword evidence="9" id="KW-1185">Reference proteome</keyword>
<feature type="transmembrane region" description="Helical" evidence="7">
    <location>
        <begin position="291"/>
        <end position="311"/>
    </location>
</feature>
<comment type="caution">
    <text evidence="8">The sequence shown here is derived from an EMBL/GenBank/DDBJ whole genome shotgun (WGS) entry which is preliminary data.</text>
</comment>
<feature type="transmembrane region" description="Helical" evidence="7">
    <location>
        <begin position="232"/>
        <end position="250"/>
    </location>
</feature>
<proteinExistence type="predicted"/>
<organism evidence="8 9">
    <name type="scientific">Aromatoleum petrolei</name>
    <dbReference type="NCBI Taxonomy" id="76116"/>
    <lineage>
        <taxon>Bacteria</taxon>
        <taxon>Pseudomonadati</taxon>
        <taxon>Pseudomonadota</taxon>
        <taxon>Betaproteobacteria</taxon>
        <taxon>Rhodocyclales</taxon>
        <taxon>Rhodocyclaceae</taxon>
        <taxon>Aromatoleum</taxon>
    </lineage>
</organism>
<evidence type="ECO:0000256" key="1">
    <source>
        <dbReference type="ARBA" id="ARBA00004651"/>
    </source>
</evidence>
<keyword evidence="4 7" id="KW-0812">Transmembrane</keyword>
<feature type="transmembrane region" description="Helical" evidence="7">
    <location>
        <begin position="317"/>
        <end position="337"/>
    </location>
</feature>
<gene>
    <name evidence="8" type="ORF">GPA26_09095</name>
</gene>
<dbReference type="Gene3D" id="1.20.1250.20">
    <property type="entry name" value="MFS general substrate transporter like domains"/>
    <property type="match status" value="1"/>
</dbReference>
<dbReference type="CDD" id="cd06173">
    <property type="entry name" value="MFS_MefA_like"/>
    <property type="match status" value="1"/>
</dbReference>
<evidence type="ECO:0000256" key="6">
    <source>
        <dbReference type="ARBA" id="ARBA00023136"/>
    </source>
</evidence>
<keyword evidence="2" id="KW-0813">Transport</keyword>